<evidence type="ECO:0000256" key="4">
    <source>
        <dbReference type="ARBA" id="ARBA00022692"/>
    </source>
</evidence>
<dbReference type="Gene3D" id="1.10.3720.10">
    <property type="entry name" value="MetI-like"/>
    <property type="match status" value="1"/>
</dbReference>
<dbReference type="SUPFAM" id="SSF161098">
    <property type="entry name" value="MetI-like"/>
    <property type="match status" value="1"/>
</dbReference>
<dbReference type="PROSITE" id="PS50928">
    <property type="entry name" value="ABC_TM1"/>
    <property type="match status" value="1"/>
</dbReference>
<reference evidence="10 12" key="2">
    <citation type="submission" date="2017-03" db="EMBL/GenBank/DDBJ databases">
        <title>Complete sequence of Clostridium formicaceticum DSM 92.</title>
        <authorList>
            <person name="Poehlein A."/>
            <person name="Karl M."/>
            <person name="Bengelsdorf F.R."/>
            <person name="Duerre P."/>
            <person name="Daniel R."/>
        </authorList>
    </citation>
    <scope>NUCLEOTIDE SEQUENCE [LARGE SCALE GENOMIC DNA]</scope>
    <source>
        <strain evidence="10 12">DSM 92</strain>
    </source>
</reference>
<comment type="subcellular location">
    <subcellularLocation>
        <location evidence="1 7">Cell membrane</location>
        <topology evidence="1 7">Multi-pass membrane protein</topology>
    </subcellularLocation>
</comment>
<feature type="transmembrane region" description="Helical" evidence="7">
    <location>
        <begin position="12"/>
        <end position="33"/>
    </location>
</feature>
<dbReference type="Proteomes" id="UP000177894">
    <property type="component" value="Chromosome"/>
</dbReference>
<evidence type="ECO:0000256" key="7">
    <source>
        <dbReference type="RuleBase" id="RU363032"/>
    </source>
</evidence>
<dbReference type="PANTHER" id="PTHR30151">
    <property type="entry name" value="ALKANE SULFONATE ABC TRANSPORTER-RELATED, MEMBRANE SUBUNIT"/>
    <property type="match status" value="1"/>
</dbReference>
<evidence type="ECO:0000256" key="5">
    <source>
        <dbReference type="ARBA" id="ARBA00022989"/>
    </source>
</evidence>
<feature type="transmembrane region" description="Helical" evidence="7">
    <location>
        <begin position="102"/>
        <end position="120"/>
    </location>
</feature>
<dbReference type="Pfam" id="PF00528">
    <property type="entry name" value="BPD_transp_1"/>
    <property type="match status" value="1"/>
</dbReference>
<feature type="transmembrane region" description="Helical" evidence="7">
    <location>
        <begin position="126"/>
        <end position="150"/>
    </location>
</feature>
<comment type="similarity">
    <text evidence="7">Belongs to the binding-protein-dependent transport system permease family.</text>
</comment>
<dbReference type="InterPro" id="IPR000515">
    <property type="entry name" value="MetI-like"/>
</dbReference>
<evidence type="ECO:0000313" key="11">
    <source>
        <dbReference type="Proteomes" id="UP000177894"/>
    </source>
</evidence>
<evidence type="ECO:0000313" key="9">
    <source>
        <dbReference type="EMBL" id="AOY75281.1"/>
    </source>
</evidence>
<keyword evidence="6 7" id="KW-0472">Membrane</keyword>
<sequence length="264" mass="30139">MKDFITKSKKKALDNAFAFLFWLTLWQITYFVLQRDIYLPSPLSVFTQLKELVFLRIFWESIAYSIYRVILGVFLSTILGITMGIVCSAYRFVYNLVNPLMVAIKSTPILSFIIIALVWFSSSHVPIFTCFLMCFPIIWTNIMTGLANVDPKLLQMAKLYRIKKRMIVKKIYLPTIIPYFSTACITSLGLGWKVSVAAEVLSHPKNAIGSQLYSAKIYLDASGLFAWTLVIILLSLLFERIFTCCLEKITTKKALAIKGDLIHK</sequence>
<evidence type="ECO:0000313" key="10">
    <source>
        <dbReference type="EMBL" id="ARE89719.1"/>
    </source>
</evidence>
<dbReference type="PANTHER" id="PTHR30151:SF0">
    <property type="entry name" value="ABC TRANSPORTER PERMEASE PROTEIN MJ0413-RELATED"/>
    <property type="match status" value="1"/>
</dbReference>
<gene>
    <name evidence="10" type="primary">cmpB_3</name>
    <name evidence="9" type="ORF">BJL90_04790</name>
    <name evidence="10" type="ORF">CLFO_42000</name>
</gene>
<dbReference type="Proteomes" id="UP000192478">
    <property type="component" value="Chromosome"/>
</dbReference>
<reference evidence="9 11" key="1">
    <citation type="submission" date="2016-10" db="EMBL/GenBank/DDBJ databases">
        <title>Complete Genome Sequence of Acetogen Clostridium formicoaceticum ATCC 27076.</title>
        <authorList>
            <person name="Bao T."/>
            <person name="Cheng C."/>
            <person name="Zhao J."/>
            <person name="Yang S.-T."/>
            <person name="Wang J."/>
            <person name="Wang M."/>
        </authorList>
    </citation>
    <scope>NUCLEOTIDE SEQUENCE [LARGE SCALE GENOMIC DNA]</scope>
    <source>
        <strain evidence="9 11">ATCC 27076</strain>
    </source>
</reference>
<feature type="domain" description="ABC transmembrane type-1" evidence="8">
    <location>
        <begin position="62"/>
        <end position="242"/>
    </location>
</feature>
<dbReference type="GO" id="GO:0005886">
    <property type="term" value="C:plasma membrane"/>
    <property type="evidence" value="ECO:0007669"/>
    <property type="project" value="UniProtKB-SubCell"/>
</dbReference>
<organism evidence="10 12">
    <name type="scientific">Clostridium formicaceticum</name>
    <dbReference type="NCBI Taxonomy" id="1497"/>
    <lineage>
        <taxon>Bacteria</taxon>
        <taxon>Bacillati</taxon>
        <taxon>Bacillota</taxon>
        <taxon>Clostridia</taxon>
        <taxon>Eubacteriales</taxon>
        <taxon>Clostridiaceae</taxon>
        <taxon>Clostridium</taxon>
    </lineage>
</organism>
<evidence type="ECO:0000256" key="2">
    <source>
        <dbReference type="ARBA" id="ARBA00022448"/>
    </source>
</evidence>
<keyword evidence="3" id="KW-1003">Cell membrane</keyword>
<dbReference type="RefSeq" id="WP_070964766.1">
    <property type="nucleotide sequence ID" value="NZ_CP017603.1"/>
</dbReference>
<evidence type="ECO:0000256" key="3">
    <source>
        <dbReference type="ARBA" id="ARBA00022475"/>
    </source>
</evidence>
<dbReference type="EMBL" id="CP017603">
    <property type="protein sequence ID" value="AOY75281.1"/>
    <property type="molecule type" value="Genomic_DNA"/>
</dbReference>
<dbReference type="CDD" id="cd06261">
    <property type="entry name" value="TM_PBP2"/>
    <property type="match status" value="1"/>
</dbReference>
<accession>A0AAC9RMC6</accession>
<proteinExistence type="inferred from homology"/>
<keyword evidence="11" id="KW-1185">Reference proteome</keyword>
<dbReference type="AlphaFoldDB" id="A0AAC9RMC6"/>
<dbReference type="InterPro" id="IPR035906">
    <property type="entry name" value="MetI-like_sf"/>
</dbReference>
<protein>
    <submittedName>
        <fullName evidence="9">ABC transporter permease</fullName>
    </submittedName>
    <submittedName>
        <fullName evidence="10">Bicarbonate transport system permease protein CmpB</fullName>
    </submittedName>
</protein>
<evidence type="ECO:0000313" key="12">
    <source>
        <dbReference type="Proteomes" id="UP000192478"/>
    </source>
</evidence>
<dbReference type="KEGG" id="cfm:BJL90_04790"/>
<keyword evidence="2 7" id="KW-0813">Transport</keyword>
<dbReference type="EMBL" id="CP020559">
    <property type="protein sequence ID" value="ARE89719.1"/>
    <property type="molecule type" value="Genomic_DNA"/>
</dbReference>
<keyword evidence="5 7" id="KW-1133">Transmembrane helix</keyword>
<evidence type="ECO:0000259" key="8">
    <source>
        <dbReference type="PROSITE" id="PS50928"/>
    </source>
</evidence>
<feature type="transmembrane region" description="Helical" evidence="7">
    <location>
        <begin position="171"/>
        <end position="192"/>
    </location>
</feature>
<name>A0AAC9RMC6_9CLOT</name>
<evidence type="ECO:0000256" key="6">
    <source>
        <dbReference type="ARBA" id="ARBA00023136"/>
    </source>
</evidence>
<keyword evidence="4 7" id="KW-0812">Transmembrane</keyword>
<dbReference type="GO" id="GO:0055085">
    <property type="term" value="P:transmembrane transport"/>
    <property type="evidence" value="ECO:0007669"/>
    <property type="project" value="InterPro"/>
</dbReference>
<evidence type="ECO:0000256" key="1">
    <source>
        <dbReference type="ARBA" id="ARBA00004651"/>
    </source>
</evidence>
<feature type="transmembrane region" description="Helical" evidence="7">
    <location>
        <begin position="217"/>
        <end position="238"/>
    </location>
</feature>
<feature type="transmembrane region" description="Helical" evidence="7">
    <location>
        <begin position="66"/>
        <end position="90"/>
    </location>
</feature>